<feature type="region of interest" description="Disordered" evidence="1">
    <location>
        <begin position="266"/>
        <end position="285"/>
    </location>
</feature>
<dbReference type="Proteomes" id="UP000886700">
    <property type="component" value="Unplaced"/>
</dbReference>
<keyword evidence="2" id="KW-1185">Reference proteome</keyword>
<protein>
    <submittedName>
        <fullName evidence="3">Protein asteroid homolog 1 isoform X2</fullName>
    </submittedName>
</protein>
<dbReference type="PANTHER" id="PTHR15665:SF1">
    <property type="entry name" value="PROTEIN ASTEROID HOMOLOG 1"/>
    <property type="match status" value="1"/>
</dbReference>
<dbReference type="OrthoDB" id="25987at2759"/>
<dbReference type="CTD" id="28990"/>
<dbReference type="GeneID" id="101842077"/>
<organism evidence="2 3">
    <name type="scientific">Mesocricetus auratus</name>
    <name type="common">Golden hamster</name>
    <dbReference type="NCBI Taxonomy" id="10036"/>
    <lineage>
        <taxon>Eukaryota</taxon>
        <taxon>Metazoa</taxon>
        <taxon>Chordata</taxon>
        <taxon>Craniata</taxon>
        <taxon>Vertebrata</taxon>
        <taxon>Euteleostomi</taxon>
        <taxon>Mammalia</taxon>
        <taxon>Eutheria</taxon>
        <taxon>Euarchontoglires</taxon>
        <taxon>Glires</taxon>
        <taxon>Rodentia</taxon>
        <taxon>Myomorpha</taxon>
        <taxon>Muroidea</taxon>
        <taxon>Cricetidae</taxon>
        <taxon>Cricetinae</taxon>
        <taxon>Mesocricetus</taxon>
    </lineage>
</organism>
<evidence type="ECO:0000313" key="2">
    <source>
        <dbReference type="Proteomes" id="UP000886700"/>
    </source>
</evidence>
<feature type="compositionally biased region" description="Basic residues" evidence="1">
    <location>
        <begin position="269"/>
        <end position="278"/>
    </location>
</feature>
<evidence type="ECO:0000313" key="3">
    <source>
        <dbReference type="RefSeq" id="XP_012972453.1"/>
    </source>
</evidence>
<accession>A0A1U8C9I5</accession>
<proteinExistence type="predicted"/>
<sequence length="320" mass="36102">MQRPNAHRIAQPIRQIIYGLLLNASSNPENMSQKTVPSQPLAFNEVERISKNIKTSVVYAKQLLKDHSDLSKLIELPLARRQILLLEALKVNQVVLESIPALLKLPIAVTCYWLQSTEAKAKLCHLQALLLGMLMEPLQAIINCSGEEDPQAGGASMLYEELQRVKVPMRPSARLDLDTAHVFCQWQCCLQMGLYLNQLLSTPLPEPDLTQLYSGSLVHGLCQQLVASTSAESLLNMCPKAKQLYEHLFNATRSYAPAELFLPKAQSNSKKRRQKKKVANQSKNKVVTTSDTRQWYDRNNRFGLLMVESLEEHVETSELE</sequence>
<dbReference type="RefSeq" id="XP_012972453.1">
    <property type="nucleotide sequence ID" value="XM_013116999.2"/>
</dbReference>
<name>A0A1U8C9I5_MESAU</name>
<dbReference type="InterPro" id="IPR026832">
    <property type="entry name" value="Asteroid"/>
</dbReference>
<dbReference type="PANTHER" id="PTHR15665">
    <property type="entry name" value="ASTEROID PROTEIN"/>
    <property type="match status" value="1"/>
</dbReference>
<dbReference type="AlphaFoldDB" id="A0A1U8C9I5"/>
<reference evidence="3" key="1">
    <citation type="submission" date="2025-08" db="UniProtKB">
        <authorList>
            <consortium name="RefSeq"/>
        </authorList>
    </citation>
    <scope>IDENTIFICATION</scope>
    <source>
        <tissue evidence="3">Liver</tissue>
    </source>
</reference>
<gene>
    <name evidence="3" type="primary">Aste1</name>
</gene>
<evidence type="ECO:0000256" key="1">
    <source>
        <dbReference type="SAM" id="MobiDB-lite"/>
    </source>
</evidence>